<sequence>MTRDQALAIVRQYIKNENLVRHMLAVEAAMAGYAKQFGEDEGLYRVTGLLHDFDWEIHPTSDGHPALGIPILRERGVDEEILDAIMGHGSHTGTPRTSRLAKALFAVDELTGLITTTALVRPSKKIADVEVKSIKKKWKDKSFAAGVNRQEVEDGAKDLGVDLWEEHVPLVLKSMQSIATDLGL</sequence>
<dbReference type="InterPro" id="IPR006675">
    <property type="entry name" value="HDIG_dom"/>
</dbReference>
<organism evidence="2 3">
    <name type="scientific">Candidatus Collierbacteria bacterium CG09_land_8_20_14_0_10_46_12</name>
    <dbReference type="NCBI Taxonomy" id="1974533"/>
    <lineage>
        <taxon>Bacteria</taxon>
        <taxon>Candidatus Collieribacteriota</taxon>
    </lineage>
</organism>
<evidence type="ECO:0000259" key="1">
    <source>
        <dbReference type="Pfam" id="PF01966"/>
    </source>
</evidence>
<dbReference type="Gene3D" id="1.10.3210.10">
    <property type="entry name" value="Hypothetical protein af1432"/>
    <property type="match status" value="1"/>
</dbReference>
<dbReference type="NCBIfam" id="TIGR00277">
    <property type="entry name" value="HDIG"/>
    <property type="match status" value="1"/>
</dbReference>
<feature type="domain" description="HD" evidence="1">
    <location>
        <begin position="21"/>
        <end position="110"/>
    </location>
</feature>
<dbReference type="InterPro" id="IPR006674">
    <property type="entry name" value="HD_domain"/>
</dbReference>
<dbReference type="Proteomes" id="UP000229574">
    <property type="component" value="Unassembled WGS sequence"/>
</dbReference>
<dbReference type="SUPFAM" id="SSF109604">
    <property type="entry name" value="HD-domain/PDEase-like"/>
    <property type="match status" value="1"/>
</dbReference>
<protein>
    <submittedName>
        <fullName evidence="2">HAD family hydrolase</fullName>
    </submittedName>
</protein>
<comment type="caution">
    <text evidence="2">The sequence shown here is derived from an EMBL/GenBank/DDBJ whole genome shotgun (WGS) entry which is preliminary data.</text>
</comment>
<dbReference type="PANTHER" id="PTHR38659:SF1">
    <property type="entry name" value="METAL DEPENDENT PHOSPHOHYDROLASE"/>
    <property type="match status" value="1"/>
</dbReference>
<accession>A0A2H0X183</accession>
<keyword evidence="2" id="KW-0378">Hydrolase</keyword>
<dbReference type="Pfam" id="PF01966">
    <property type="entry name" value="HD"/>
    <property type="match status" value="1"/>
</dbReference>
<gene>
    <name evidence="2" type="ORF">COT54_01905</name>
</gene>
<dbReference type="AlphaFoldDB" id="A0A2H0X183"/>
<reference evidence="3" key="1">
    <citation type="submission" date="2017-09" db="EMBL/GenBank/DDBJ databases">
        <title>Depth-based differentiation of microbial function through sediment-hosted aquifers and enrichment of novel symbionts in the deep terrestrial subsurface.</title>
        <authorList>
            <person name="Probst A.J."/>
            <person name="Ladd B."/>
            <person name="Jarett J.K."/>
            <person name="Geller-Mcgrath D.E."/>
            <person name="Sieber C.M.K."/>
            <person name="Emerson J.B."/>
            <person name="Anantharaman K."/>
            <person name="Thomas B.C."/>
            <person name="Malmstrom R."/>
            <person name="Stieglmeier M."/>
            <person name="Klingl A."/>
            <person name="Woyke T."/>
            <person name="Ryan C.M."/>
            <person name="Banfield J.F."/>
        </authorList>
    </citation>
    <scope>NUCLEOTIDE SEQUENCE [LARGE SCALE GENOMIC DNA]</scope>
</reference>
<dbReference type="GO" id="GO:0016787">
    <property type="term" value="F:hydrolase activity"/>
    <property type="evidence" value="ECO:0007669"/>
    <property type="project" value="UniProtKB-KW"/>
</dbReference>
<dbReference type="EMBL" id="PEYY01000080">
    <property type="protein sequence ID" value="PIS17949.1"/>
    <property type="molecule type" value="Genomic_DNA"/>
</dbReference>
<dbReference type="PANTHER" id="PTHR38659">
    <property type="entry name" value="METAL-DEPENDENT PHOSPHOHYDROLASE"/>
    <property type="match status" value="1"/>
</dbReference>
<proteinExistence type="predicted"/>
<evidence type="ECO:0000313" key="3">
    <source>
        <dbReference type="Proteomes" id="UP000229574"/>
    </source>
</evidence>
<name>A0A2H0X183_9BACT</name>
<evidence type="ECO:0000313" key="2">
    <source>
        <dbReference type="EMBL" id="PIS17949.1"/>
    </source>
</evidence>